<evidence type="ECO:0000313" key="2">
    <source>
        <dbReference type="Proteomes" id="UP000504618"/>
    </source>
</evidence>
<name>A0A6J1PKW5_9HYME</name>
<feature type="region of interest" description="Disordered" evidence="1">
    <location>
        <begin position="1"/>
        <end position="20"/>
    </location>
</feature>
<proteinExistence type="predicted"/>
<dbReference type="Proteomes" id="UP000504618">
    <property type="component" value="Unplaced"/>
</dbReference>
<accession>A0A6J1PKW5</accession>
<keyword evidence="2" id="KW-1185">Reference proteome</keyword>
<protein>
    <submittedName>
        <fullName evidence="3">Uncharacterized protein LOC112453333</fullName>
    </submittedName>
</protein>
<dbReference type="GeneID" id="112453333"/>
<evidence type="ECO:0000313" key="3">
    <source>
        <dbReference type="RefSeq" id="XP_024869810.1"/>
    </source>
</evidence>
<evidence type="ECO:0000256" key="1">
    <source>
        <dbReference type="SAM" id="MobiDB-lite"/>
    </source>
</evidence>
<reference evidence="3" key="1">
    <citation type="submission" date="2025-08" db="UniProtKB">
        <authorList>
            <consortium name="RefSeq"/>
        </authorList>
    </citation>
    <scope>IDENTIFICATION</scope>
    <source>
        <tissue evidence="3">Whole body</tissue>
    </source>
</reference>
<organism evidence="2 3">
    <name type="scientific">Temnothorax curvispinosus</name>
    <dbReference type="NCBI Taxonomy" id="300111"/>
    <lineage>
        <taxon>Eukaryota</taxon>
        <taxon>Metazoa</taxon>
        <taxon>Ecdysozoa</taxon>
        <taxon>Arthropoda</taxon>
        <taxon>Hexapoda</taxon>
        <taxon>Insecta</taxon>
        <taxon>Pterygota</taxon>
        <taxon>Neoptera</taxon>
        <taxon>Endopterygota</taxon>
        <taxon>Hymenoptera</taxon>
        <taxon>Apocrita</taxon>
        <taxon>Aculeata</taxon>
        <taxon>Formicoidea</taxon>
        <taxon>Formicidae</taxon>
        <taxon>Myrmicinae</taxon>
        <taxon>Temnothorax</taxon>
    </lineage>
</organism>
<gene>
    <name evidence="3" type="primary">LOC112453333</name>
</gene>
<dbReference type="AlphaFoldDB" id="A0A6J1PKW5"/>
<dbReference type="RefSeq" id="XP_024869810.1">
    <property type="nucleotide sequence ID" value="XM_025014042.1"/>
</dbReference>
<sequence>MSAPGAMSRPPARTLFGRPRATNRDQQWAMGIRSYALDLLKDTLPRVRTSTLMRNIPGTRLPSWPLWGGGGSLDSTLHWVNRVIFALKCTDQSNLTSCVRRADLTGHPRITPGTKMGTGETGESGATLCYHTFPVTAVTLSVVPVAYRPQVLSAQAPFLRRAIDPRRRDDRTVAR</sequence>